<sequence>MAATAIVFFRAGDLRLFVIVRQAQYRYPRGDPSLNNEIASTTVMINMVIIPRNTRSFWESEGWQSKMDSGFEKAGPVLQASARVDYWRDQTGTVPEIWENSERTAEFAMADC</sequence>
<protein>
    <submittedName>
        <fullName evidence="1">Uncharacterized protein</fullName>
    </submittedName>
</protein>
<name>A0ABD1X6A3_9LAMI</name>
<gene>
    <name evidence="1" type="ORF">Fot_02241</name>
</gene>
<dbReference type="EMBL" id="JBFOLJ010000001">
    <property type="protein sequence ID" value="KAL2557502.1"/>
    <property type="molecule type" value="Genomic_DNA"/>
</dbReference>
<organism evidence="1 2">
    <name type="scientific">Forsythia ovata</name>
    <dbReference type="NCBI Taxonomy" id="205694"/>
    <lineage>
        <taxon>Eukaryota</taxon>
        <taxon>Viridiplantae</taxon>
        <taxon>Streptophyta</taxon>
        <taxon>Embryophyta</taxon>
        <taxon>Tracheophyta</taxon>
        <taxon>Spermatophyta</taxon>
        <taxon>Magnoliopsida</taxon>
        <taxon>eudicotyledons</taxon>
        <taxon>Gunneridae</taxon>
        <taxon>Pentapetalae</taxon>
        <taxon>asterids</taxon>
        <taxon>lamiids</taxon>
        <taxon>Lamiales</taxon>
        <taxon>Oleaceae</taxon>
        <taxon>Forsythieae</taxon>
        <taxon>Forsythia</taxon>
    </lineage>
</organism>
<evidence type="ECO:0000313" key="1">
    <source>
        <dbReference type="EMBL" id="KAL2557502.1"/>
    </source>
</evidence>
<proteinExistence type="predicted"/>
<keyword evidence="2" id="KW-1185">Reference proteome</keyword>
<dbReference type="AlphaFoldDB" id="A0ABD1X6A3"/>
<evidence type="ECO:0000313" key="2">
    <source>
        <dbReference type="Proteomes" id="UP001604277"/>
    </source>
</evidence>
<comment type="caution">
    <text evidence="1">The sequence shown here is derived from an EMBL/GenBank/DDBJ whole genome shotgun (WGS) entry which is preliminary data.</text>
</comment>
<dbReference type="Proteomes" id="UP001604277">
    <property type="component" value="Unassembled WGS sequence"/>
</dbReference>
<reference evidence="2" key="1">
    <citation type="submission" date="2024-07" db="EMBL/GenBank/DDBJ databases">
        <title>Two chromosome-level genome assemblies of Korean endemic species Abeliophyllum distichum and Forsythia ovata (Oleaceae).</title>
        <authorList>
            <person name="Jang H."/>
        </authorList>
    </citation>
    <scope>NUCLEOTIDE SEQUENCE [LARGE SCALE GENOMIC DNA]</scope>
</reference>
<accession>A0ABD1X6A3</accession>